<dbReference type="OrthoDB" id="4760524at2759"/>
<keyword evidence="1" id="KW-0677">Repeat</keyword>
<evidence type="ECO:0000313" key="4">
    <source>
        <dbReference type="Proteomes" id="UP000076798"/>
    </source>
</evidence>
<feature type="domain" description="Nephrocystin 3-like N-terminal" evidence="2">
    <location>
        <begin position="358"/>
        <end position="506"/>
    </location>
</feature>
<name>A0A166A0P7_9AGAM</name>
<dbReference type="Pfam" id="PF24883">
    <property type="entry name" value="NPHP3_N"/>
    <property type="match status" value="1"/>
</dbReference>
<keyword evidence="4" id="KW-1185">Reference proteome</keyword>
<dbReference type="InterPro" id="IPR056884">
    <property type="entry name" value="NPHP3-like_N"/>
</dbReference>
<gene>
    <name evidence="3" type="ORF">SISSUDRAFT_1052262</name>
</gene>
<dbReference type="PANTHER" id="PTHR10039:SF14">
    <property type="entry name" value="NACHT DOMAIN-CONTAINING PROTEIN"/>
    <property type="match status" value="1"/>
</dbReference>
<proteinExistence type="predicted"/>
<reference evidence="3 4" key="1">
    <citation type="journal article" date="2016" name="Mol. Biol. Evol.">
        <title>Comparative Genomics of Early-Diverging Mushroom-Forming Fungi Provides Insights into the Origins of Lignocellulose Decay Capabilities.</title>
        <authorList>
            <person name="Nagy L.G."/>
            <person name="Riley R."/>
            <person name="Tritt A."/>
            <person name="Adam C."/>
            <person name="Daum C."/>
            <person name="Floudas D."/>
            <person name="Sun H."/>
            <person name="Yadav J.S."/>
            <person name="Pangilinan J."/>
            <person name="Larsson K.H."/>
            <person name="Matsuura K."/>
            <person name="Barry K."/>
            <person name="Labutti K."/>
            <person name="Kuo R."/>
            <person name="Ohm R.A."/>
            <person name="Bhattacharya S.S."/>
            <person name="Shirouzu T."/>
            <person name="Yoshinaga Y."/>
            <person name="Martin F.M."/>
            <person name="Grigoriev I.V."/>
            <person name="Hibbett D.S."/>
        </authorList>
    </citation>
    <scope>NUCLEOTIDE SEQUENCE [LARGE SCALE GENOMIC DNA]</scope>
    <source>
        <strain evidence="3 4">HHB10207 ss-3</strain>
    </source>
</reference>
<dbReference type="Gene3D" id="3.40.50.300">
    <property type="entry name" value="P-loop containing nucleotide triphosphate hydrolases"/>
    <property type="match status" value="1"/>
</dbReference>
<evidence type="ECO:0000256" key="1">
    <source>
        <dbReference type="ARBA" id="ARBA00022737"/>
    </source>
</evidence>
<evidence type="ECO:0000313" key="3">
    <source>
        <dbReference type="EMBL" id="KZT34838.1"/>
    </source>
</evidence>
<evidence type="ECO:0000259" key="2">
    <source>
        <dbReference type="Pfam" id="PF24883"/>
    </source>
</evidence>
<dbReference type="STRING" id="1314776.A0A166A0P7"/>
<dbReference type="PANTHER" id="PTHR10039">
    <property type="entry name" value="AMELOGENIN"/>
    <property type="match status" value="1"/>
</dbReference>
<dbReference type="EMBL" id="KV428163">
    <property type="protein sequence ID" value="KZT34838.1"/>
    <property type="molecule type" value="Genomic_DNA"/>
</dbReference>
<accession>A0A166A0P7</accession>
<dbReference type="Proteomes" id="UP000076798">
    <property type="component" value="Unassembled WGS sequence"/>
</dbReference>
<protein>
    <recommendedName>
        <fullName evidence="2">Nephrocystin 3-like N-terminal domain-containing protein</fullName>
    </recommendedName>
</protein>
<dbReference type="SUPFAM" id="SSF52540">
    <property type="entry name" value="P-loop containing nucleoside triphosphate hydrolases"/>
    <property type="match status" value="1"/>
</dbReference>
<organism evidence="3 4">
    <name type="scientific">Sistotremastrum suecicum HHB10207 ss-3</name>
    <dbReference type="NCBI Taxonomy" id="1314776"/>
    <lineage>
        <taxon>Eukaryota</taxon>
        <taxon>Fungi</taxon>
        <taxon>Dikarya</taxon>
        <taxon>Basidiomycota</taxon>
        <taxon>Agaricomycotina</taxon>
        <taxon>Agaricomycetes</taxon>
        <taxon>Sistotremastrales</taxon>
        <taxon>Sistotremastraceae</taxon>
        <taxon>Sistotremastrum</taxon>
    </lineage>
</organism>
<sequence>MNLDLLIHELSGLPGGEEHSSAKFYILVRSPFGEARLSDVKNGSVSEAPLRISAENDETDIEVVVGRVKRLRAHAVLGRSVRKVRDLLCQGDEVNKIHITFEEGVHSSCLSLVLSAQPTRLQDLQVTLDASEANAKTLRPARHSDVLSRAPDISILEDSAWVQLFKLFNISDQIMSVVDEFAKIHPLLNVAWKLMTVAYKMIRSQQKRNGKIVTVVKAMVELYSFAEDSSAAVRMIEAKALFEEIIQETVAFAQFLSQYVRRSFARRVVSGAFSGVDDVIEKFDNRFRNLHFSFTTGVAMNTHELARETYHRNRVGFISVRLPYVKLAGSNVADKCLTGTRVSQMNNLISWVTGDIEEEKANCPVYWLTGEEGSGKSSIATSLVDQCCDAGFLIAPFFFQRGHKERGSPQMLFTTFAVDLSFRDIDLADKIAFASRPGSDIIRLRDQFKNLVVNPLRSTPLLCRVLLVIDGLDQSGTRDERNELLYAITDMASSLPDHVRLLITSREEEDITTIFKAHLSGSYIHERMDTKSQENNRDLETYATRRFVDLASWHSLAGKPDIQTGWPGDDRRNAFLRSCDGNFGKAASTFRHLQRAWKPDSELNVYLEKFLPSVTGESES</sequence>
<dbReference type="AlphaFoldDB" id="A0A166A0P7"/>
<dbReference type="InterPro" id="IPR027417">
    <property type="entry name" value="P-loop_NTPase"/>
</dbReference>